<reference evidence="3" key="1">
    <citation type="journal article" date="2019" name="Int. J. Syst. Evol. Microbiol.">
        <title>The Global Catalogue of Microorganisms (GCM) 10K type strain sequencing project: providing services to taxonomists for standard genome sequencing and annotation.</title>
        <authorList>
            <consortium name="The Broad Institute Genomics Platform"/>
            <consortium name="The Broad Institute Genome Sequencing Center for Infectious Disease"/>
            <person name="Wu L."/>
            <person name="Ma J."/>
        </authorList>
    </citation>
    <scope>NUCLEOTIDE SEQUENCE [LARGE SCALE GENOMIC DNA]</scope>
    <source>
        <strain evidence="3">CGMCC 1.12859</strain>
    </source>
</reference>
<accession>A0ABW2FXJ0</accession>
<keyword evidence="3" id="KW-1185">Reference proteome</keyword>
<dbReference type="EMBL" id="JBHTAJ010000013">
    <property type="protein sequence ID" value="MFC7179678.1"/>
    <property type="molecule type" value="Genomic_DNA"/>
</dbReference>
<dbReference type="RefSeq" id="WP_345709142.1">
    <property type="nucleotide sequence ID" value="NZ_BAABKV010000001.1"/>
</dbReference>
<feature type="region of interest" description="Disordered" evidence="1">
    <location>
        <begin position="82"/>
        <end position="106"/>
    </location>
</feature>
<evidence type="ECO:0000256" key="1">
    <source>
        <dbReference type="SAM" id="MobiDB-lite"/>
    </source>
</evidence>
<dbReference type="Proteomes" id="UP001596435">
    <property type="component" value="Unassembled WGS sequence"/>
</dbReference>
<comment type="caution">
    <text evidence="2">The sequence shown here is derived from an EMBL/GenBank/DDBJ whole genome shotgun (WGS) entry which is preliminary data.</text>
</comment>
<proteinExistence type="predicted"/>
<name>A0ABW2FXJ0_9ACTN</name>
<evidence type="ECO:0000313" key="2">
    <source>
        <dbReference type="EMBL" id="MFC7179678.1"/>
    </source>
</evidence>
<gene>
    <name evidence="2" type="ORF">ACFQMG_08890</name>
</gene>
<protein>
    <recommendedName>
        <fullName evidence="4">Excreted virulence factor EspC (Type VII ESX diderm)</fullName>
    </recommendedName>
</protein>
<organism evidence="2 3">
    <name type="scientific">Kitasatospora paranensis</name>
    <dbReference type="NCBI Taxonomy" id="258053"/>
    <lineage>
        <taxon>Bacteria</taxon>
        <taxon>Bacillati</taxon>
        <taxon>Actinomycetota</taxon>
        <taxon>Actinomycetes</taxon>
        <taxon>Kitasatosporales</taxon>
        <taxon>Streptomycetaceae</taxon>
        <taxon>Kitasatospora</taxon>
    </lineage>
</organism>
<evidence type="ECO:0000313" key="3">
    <source>
        <dbReference type="Proteomes" id="UP001596435"/>
    </source>
</evidence>
<sequence length="106" mass="10900">MSGRISVDPRGLRASAAAARAIGDEFTGPCTSAVTAGRAAADHLAGWAVGAALARHAEAWAPTLARVAERLADTAADLDATAAGHEWNDDAVAETWQPRVPQQGTR</sequence>
<evidence type="ECO:0008006" key="4">
    <source>
        <dbReference type="Google" id="ProtNLM"/>
    </source>
</evidence>